<sequence length="164" mass="18669">MSFDPFTPFNPFNPDIPSQDSEIVVNEFMQPPFEIWIKNKLDYLFSADDEDDFNSAFDDLIAQGVGDLRFRGEKQCCRDHFRQKLWEEVKSNKGDVKTVDIVQAPSEGENKLTGTAEVTFDVAGKPYTINLQVKEDQELEAPMIPMSGRPGFIDRRRATDVTLA</sequence>
<protein>
    <submittedName>
        <fullName evidence="1">Uncharacterized protein</fullName>
    </submittedName>
</protein>
<evidence type="ECO:0000313" key="1">
    <source>
        <dbReference type="EMBL" id="KAK7677883.1"/>
    </source>
</evidence>
<proteinExistence type="predicted"/>
<keyword evidence="2" id="KW-1185">Reference proteome</keyword>
<dbReference type="AlphaFoldDB" id="A0AAW0FJW7"/>
<evidence type="ECO:0000313" key="2">
    <source>
        <dbReference type="Proteomes" id="UP001385951"/>
    </source>
</evidence>
<organism evidence="1 2">
    <name type="scientific">Cerrena zonata</name>
    <dbReference type="NCBI Taxonomy" id="2478898"/>
    <lineage>
        <taxon>Eukaryota</taxon>
        <taxon>Fungi</taxon>
        <taxon>Dikarya</taxon>
        <taxon>Basidiomycota</taxon>
        <taxon>Agaricomycotina</taxon>
        <taxon>Agaricomycetes</taxon>
        <taxon>Polyporales</taxon>
        <taxon>Cerrenaceae</taxon>
        <taxon>Cerrena</taxon>
    </lineage>
</organism>
<dbReference type="EMBL" id="JASBNA010000081">
    <property type="protein sequence ID" value="KAK7677883.1"/>
    <property type="molecule type" value="Genomic_DNA"/>
</dbReference>
<gene>
    <name evidence="1" type="ORF">QCA50_019195</name>
</gene>
<name>A0AAW0FJW7_9APHY</name>
<accession>A0AAW0FJW7</accession>
<dbReference type="Proteomes" id="UP001385951">
    <property type="component" value="Unassembled WGS sequence"/>
</dbReference>
<reference evidence="1 2" key="1">
    <citation type="submission" date="2022-09" db="EMBL/GenBank/DDBJ databases">
        <authorList>
            <person name="Palmer J.M."/>
        </authorList>
    </citation>
    <scope>NUCLEOTIDE SEQUENCE [LARGE SCALE GENOMIC DNA]</scope>
    <source>
        <strain evidence="1 2">DSM 7382</strain>
    </source>
</reference>
<comment type="caution">
    <text evidence="1">The sequence shown here is derived from an EMBL/GenBank/DDBJ whole genome shotgun (WGS) entry which is preliminary data.</text>
</comment>